<dbReference type="InParanoid" id="Q19670"/>
<dbReference type="OMA" id="ERTKWRK"/>
<protein>
    <submittedName>
        <fullName evidence="3">DUF4200 domain-containing protein</fullName>
    </submittedName>
</protein>
<organism evidence="3 4">
    <name type="scientific">Caenorhabditis elegans</name>
    <dbReference type="NCBI Taxonomy" id="6239"/>
    <lineage>
        <taxon>Eukaryota</taxon>
        <taxon>Metazoa</taxon>
        <taxon>Ecdysozoa</taxon>
        <taxon>Nematoda</taxon>
        <taxon>Chromadorea</taxon>
        <taxon>Rhabditida</taxon>
        <taxon>Rhabditina</taxon>
        <taxon>Rhabditomorpha</taxon>
        <taxon>Rhabditoidea</taxon>
        <taxon>Rhabditidae</taxon>
        <taxon>Peloderinae</taxon>
        <taxon>Caenorhabditis</taxon>
    </lineage>
</organism>
<accession>Q19670</accession>
<dbReference type="WormBase" id="F21C3.6">
    <property type="protein sequence ID" value="CE05681"/>
    <property type="gene ID" value="WBGene00009005"/>
</dbReference>
<name>Q19670_CAEEL</name>
<dbReference type="CTD" id="184761"/>
<dbReference type="RefSeq" id="NP_492059.1">
    <property type="nucleotide sequence ID" value="NM_059658.1"/>
</dbReference>
<dbReference type="AGR" id="WB:WBGene00009005"/>
<keyword evidence="4" id="KW-1185">Reference proteome</keyword>
<dbReference type="OrthoDB" id="5849421at2759"/>
<gene>
    <name evidence="3" type="ORF">CELE_F21C3.6</name>
    <name evidence="3 5" type="ORF">F21C3.6</name>
</gene>
<dbReference type="KEGG" id="cel:CELE_F21C3.6"/>
<reference evidence="3 4" key="1">
    <citation type="journal article" date="1998" name="Science">
        <title>Genome sequence of the nematode C. elegans: a platform for investigating biology.</title>
        <authorList>
            <consortium name="The C. elegans sequencing consortium"/>
            <person name="Sulson J.E."/>
            <person name="Waterston R."/>
        </authorList>
    </citation>
    <scope>NUCLEOTIDE SEQUENCE [LARGE SCALE GENOMIC DNA]</scope>
    <source>
        <strain evidence="3 4">Bristol N2</strain>
    </source>
</reference>
<proteinExistence type="predicted"/>
<dbReference type="PIR" id="T21187">
    <property type="entry name" value="T21187"/>
</dbReference>
<dbReference type="EMBL" id="BX284601">
    <property type="protein sequence ID" value="CAA95800.1"/>
    <property type="molecule type" value="Genomic_DNA"/>
</dbReference>
<evidence type="ECO:0000313" key="5">
    <source>
        <dbReference type="WormBase" id="F21C3.6"/>
    </source>
</evidence>
<evidence type="ECO:0000256" key="1">
    <source>
        <dbReference type="SAM" id="Coils"/>
    </source>
</evidence>
<dbReference type="eggNOG" id="ENOG502TI78">
    <property type="taxonomic scope" value="Eukaryota"/>
</dbReference>
<evidence type="ECO:0000313" key="3">
    <source>
        <dbReference type="EMBL" id="CAA95800.1"/>
    </source>
</evidence>
<dbReference type="Proteomes" id="UP000001940">
    <property type="component" value="Chromosome I"/>
</dbReference>
<evidence type="ECO:0000313" key="4">
    <source>
        <dbReference type="Proteomes" id="UP000001940"/>
    </source>
</evidence>
<keyword evidence="1" id="KW-0175">Coiled coil</keyword>
<dbReference type="AlphaFoldDB" id="Q19670"/>
<dbReference type="Bgee" id="WBGene00009005">
    <property type="expression patterns" value="Expressed in adult organism and 2 other cell types or tissues"/>
</dbReference>
<dbReference type="GeneID" id="184761"/>
<feature type="coiled-coil region" evidence="1">
    <location>
        <begin position="145"/>
        <end position="172"/>
    </location>
</feature>
<dbReference type="SMR" id="Q19670"/>
<dbReference type="HOGENOM" id="CLU_1497603_0_0_1"/>
<feature type="compositionally biased region" description="Basic and acidic residues" evidence="2">
    <location>
        <begin position="1"/>
        <end position="19"/>
    </location>
</feature>
<feature type="region of interest" description="Disordered" evidence="2">
    <location>
        <begin position="1"/>
        <end position="46"/>
    </location>
</feature>
<evidence type="ECO:0000256" key="2">
    <source>
        <dbReference type="SAM" id="MobiDB-lite"/>
    </source>
</evidence>
<dbReference type="PaxDb" id="6239-F21C3.6"/>
<sequence>MAKKTGGIEKRKKKEELARTKKSSPSSSPTKSERGERERTKWRKKRREIELKKVAEQLEQHRIREEAELAKRKTENQKKEFRKRQEIFEKVFQDAESGQKAVENVMSDYRESRNAIKVQLYTDSNDFIQTQQIEKSHFNAAGDRLRSSEIQLSKLESELKKTKQIREEYYQDSMQSWFSRFWKYLY</sequence>
<dbReference type="UCSC" id="F21C3.6">
    <property type="organism name" value="c. elegans"/>
</dbReference>